<evidence type="ECO:0000313" key="2">
    <source>
        <dbReference type="Proteomes" id="UP000003963"/>
    </source>
</evidence>
<dbReference type="AlphaFoldDB" id="D9WL40"/>
<dbReference type="EMBL" id="GG657754">
    <property type="protein sequence ID" value="EFL29315.1"/>
    <property type="molecule type" value="Genomic_DNA"/>
</dbReference>
<dbReference type="HOGENOM" id="CLU_2703283_0_0_11"/>
<gene>
    <name evidence="1" type="ORF">SSOG_09029</name>
</gene>
<dbReference type="Proteomes" id="UP000003963">
    <property type="component" value="Unassembled WGS sequence"/>
</dbReference>
<organism evidence="1 2">
    <name type="scientific">Streptomyces himastatinicus ATCC 53653</name>
    <dbReference type="NCBI Taxonomy" id="457427"/>
    <lineage>
        <taxon>Bacteria</taxon>
        <taxon>Bacillati</taxon>
        <taxon>Actinomycetota</taxon>
        <taxon>Actinomycetes</taxon>
        <taxon>Kitasatosporales</taxon>
        <taxon>Streptomycetaceae</taxon>
        <taxon>Streptomyces</taxon>
        <taxon>Streptomyces violaceusniger group</taxon>
    </lineage>
</organism>
<evidence type="ECO:0000313" key="1">
    <source>
        <dbReference type="EMBL" id="EFL29315.1"/>
    </source>
</evidence>
<protein>
    <submittedName>
        <fullName evidence="1">Uncharacterized protein</fullName>
    </submittedName>
</protein>
<keyword evidence="2" id="KW-1185">Reference proteome</keyword>
<reference evidence="1 2" key="1">
    <citation type="submission" date="2009-02" db="EMBL/GenBank/DDBJ databases">
        <title>Annotation of Streptomyces hygroscopicus strain ATCC 53653.</title>
        <authorList>
            <consortium name="The Broad Institute Genome Sequencing Platform"/>
            <consortium name="Broad Institute Microbial Sequencing Center"/>
            <person name="Fischbach M."/>
            <person name="Godfrey P."/>
            <person name="Ward D."/>
            <person name="Young S."/>
            <person name="Zeng Q."/>
            <person name="Koehrsen M."/>
            <person name="Alvarado L."/>
            <person name="Berlin A.M."/>
            <person name="Bochicchio J."/>
            <person name="Borenstein D."/>
            <person name="Chapman S.B."/>
            <person name="Chen Z."/>
            <person name="Engels R."/>
            <person name="Freedman E."/>
            <person name="Gellesch M."/>
            <person name="Goldberg J."/>
            <person name="Griggs A."/>
            <person name="Gujja S."/>
            <person name="Heilman E.R."/>
            <person name="Heiman D.I."/>
            <person name="Hepburn T.A."/>
            <person name="Howarth C."/>
            <person name="Jen D."/>
            <person name="Larson L."/>
            <person name="Lewis B."/>
            <person name="Mehta T."/>
            <person name="Park D."/>
            <person name="Pearson M."/>
            <person name="Richards J."/>
            <person name="Roberts A."/>
            <person name="Saif S."/>
            <person name="Shea T.D."/>
            <person name="Shenoy N."/>
            <person name="Sisk P."/>
            <person name="Stolte C."/>
            <person name="Sykes S.N."/>
            <person name="Thomson T."/>
            <person name="Walk T."/>
            <person name="White J."/>
            <person name="Yandava C."/>
            <person name="Straight P."/>
            <person name="Clardy J."/>
            <person name="Hung D."/>
            <person name="Kolter R."/>
            <person name="Mekalanos J."/>
            <person name="Walker S."/>
            <person name="Walsh C.T."/>
            <person name="Wieland-Brown L.C."/>
            <person name="Haas B."/>
            <person name="Nusbaum C."/>
            <person name="Birren B."/>
        </authorList>
    </citation>
    <scope>NUCLEOTIDE SEQUENCE [LARGE SCALE GENOMIC DNA]</scope>
    <source>
        <strain evidence="1 2">ATCC 53653</strain>
    </source>
</reference>
<proteinExistence type="predicted"/>
<name>D9WL40_9ACTN</name>
<accession>D9WL40</accession>
<sequence length="73" mass="7803">MRRPRRGGSAAAASCGRLASSPKRVKVLHADARARAVLRRITDLGGTASFDEVQQYFANHPTTPITKARISGA</sequence>